<dbReference type="EMBL" id="MFEH01000003">
    <property type="protein sequence ID" value="OGE73996.1"/>
    <property type="molecule type" value="Genomic_DNA"/>
</dbReference>
<evidence type="ECO:0000313" key="2">
    <source>
        <dbReference type="EMBL" id="OGE73996.1"/>
    </source>
</evidence>
<protein>
    <recommendedName>
        <fullName evidence="4">ROK family protein</fullName>
    </recommendedName>
</protein>
<dbReference type="PANTHER" id="PTHR18964">
    <property type="entry name" value="ROK (REPRESSOR, ORF, KINASE) FAMILY"/>
    <property type="match status" value="1"/>
</dbReference>
<dbReference type="Gene3D" id="3.30.420.40">
    <property type="match status" value="2"/>
</dbReference>
<organism evidence="2 3">
    <name type="scientific">Candidatus Doudnabacteria bacterium RIFCSPHIGHO2_01_FULL_41_86</name>
    <dbReference type="NCBI Taxonomy" id="1817821"/>
    <lineage>
        <taxon>Bacteria</taxon>
        <taxon>Candidatus Doudnaibacteriota</taxon>
    </lineage>
</organism>
<dbReference type="AlphaFoldDB" id="A0A1F5N8K5"/>
<evidence type="ECO:0000256" key="1">
    <source>
        <dbReference type="ARBA" id="ARBA00006479"/>
    </source>
</evidence>
<evidence type="ECO:0000313" key="3">
    <source>
        <dbReference type="Proteomes" id="UP000177610"/>
    </source>
</evidence>
<dbReference type="Proteomes" id="UP000177610">
    <property type="component" value="Unassembled WGS sequence"/>
</dbReference>
<dbReference type="CDD" id="cd23763">
    <property type="entry name" value="ASKHA_ATPase_ROK"/>
    <property type="match status" value="1"/>
</dbReference>
<gene>
    <name evidence="2" type="ORF">A2717_00490</name>
</gene>
<comment type="similarity">
    <text evidence="1">Belongs to the ROK (NagC/XylR) family.</text>
</comment>
<proteinExistence type="inferred from homology"/>
<name>A0A1F5N8K5_9BACT</name>
<dbReference type="InterPro" id="IPR043129">
    <property type="entry name" value="ATPase_NBD"/>
</dbReference>
<dbReference type="PANTHER" id="PTHR18964:SF149">
    <property type="entry name" value="BIFUNCTIONAL UDP-N-ACETYLGLUCOSAMINE 2-EPIMERASE_N-ACETYLMANNOSAMINE KINASE"/>
    <property type="match status" value="1"/>
</dbReference>
<comment type="caution">
    <text evidence="2">The sequence shown here is derived from an EMBL/GenBank/DDBJ whole genome shotgun (WGS) entry which is preliminary data.</text>
</comment>
<sequence>MAKILGIDVGGTKVASGIVTDGLNVENLEINKTSQVDLVGQLQDIIRDKGSFDAIGLAMPGPVLADGTVMRLPNVPQFQKSNIKQILENQFHIPVAVMNDAKAFALAESIVGQGKGHNVVAAAVLGTGIGVGIVINKQIYFGKDGVAGELEHVQLLDGMLFREHRHAAGPFVKAIDAKKYLKTLLDMIVLSFNPDIIVLSGGWSTLPGMEEMANELTKGAGNYESQTPVKISELMYPSLIGAALMAEQGLPAGRQA</sequence>
<accession>A0A1F5N8K5</accession>
<dbReference type="SUPFAM" id="SSF53067">
    <property type="entry name" value="Actin-like ATPase domain"/>
    <property type="match status" value="1"/>
</dbReference>
<dbReference type="Pfam" id="PF00480">
    <property type="entry name" value="ROK"/>
    <property type="match status" value="1"/>
</dbReference>
<reference evidence="2 3" key="1">
    <citation type="journal article" date="2016" name="Nat. Commun.">
        <title>Thousands of microbial genomes shed light on interconnected biogeochemical processes in an aquifer system.</title>
        <authorList>
            <person name="Anantharaman K."/>
            <person name="Brown C.T."/>
            <person name="Hug L.A."/>
            <person name="Sharon I."/>
            <person name="Castelle C.J."/>
            <person name="Probst A.J."/>
            <person name="Thomas B.C."/>
            <person name="Singh A."/>
            <person name="Wilkins M.J."/>
            <person name="Karaoz U."/>
            <person name="Brodie E.L."/>
            <person name="Williams K.H."/>
            <person name="Hubbard S.S."/>
            <person name="Banfield J.F."/>
        </authorList>
    </citation>
    <scope>NUCLEOTIDE SEQUENCE [LARGE SCALE GENOMIC DNA]</scope>
</reference>
<dbReference type="InterPro" id="IPR000600">
    <property type="entry name" value="ROK"/>
</dbReference>
<dbReference type="STRING" id="1817821.A2717_00490"/>
<evidence type="ECO:0008006" key="4">
    <source>
        <dbReference type="Google" id="ProtNLM"/>
    </source>
</evidence>